<evidence type="ECO:0000313" key="2">
    <source>
        <dbReference type="EMBL" id="VDO25063.1"/>
    </source>
</evidence>
<reference evidence="4" key="2">
    <citation type="submission" date="2019-09" db="UniProtKB">
        <authorList>
            <consortium name="WormBaseParasite"/>
        </authorList>
    </citation>
    <scope>IDENTIFICATION</scope>
</reference>
<gene>
    <name evidence="2" type="ORF">HPBE_LOCUS2414</name>
</gene>
<keyword evidence="3" id="KW-1185">Reference proteome</keyword>
<dbReference type="AlphaFoldDB" id="A0A183F8C1"/>
<accession>A0A3P7UXS2</accession>
<dbReference type="SMART" id="SM01126">
    <property type="entry name" value="DDE_Tnp_IS1595"/>
    <property type="match status" value="1"/>
</dbReference>
<evidence type="ECO:0000259" key="1">
    <source>
        <dbReference type="SMART" id="SM01126"/>
    </source>
</evidence>
<reference evidence="2 3" key="1">
    <citation type="submission" date="2018-11" db="EMBL/GenBank/DDBJ databases">
        <authorList>
            <consortium name="Pathogen Informatics"/>
        </authorList>
    </citation>
    <scope>NUCLEOTIDE SEQUENCE [LARGE SCALE GENOMIC DNA]</scope>
</reference>
<sequence>MVLQLDETYIEIFVEITSRRDSATLDDIVTRHDLPGTIIHTDSWRGYGNLNNLGYIHRTVNHNQNFVDPNTGVHTQAIESAWSHIKRAIKKEERIQGSFVGRPLPGGRMEMEE</sequence>
<dbReference type="PANTHER" id="PTHR47163">
    <property type="entry name" value="DDE_TNP_IS1595 DOMAIN-CONTAINING PROTEIN"/>
    <property type="match status" value="1"/>
</dbReference>
<evidence type="ECO:0000313" key="4">
    <source>
        <dbReference type="WBParaSite" id="HPBE_0000241301-mRNA-1"/>
    </source>
</evidence>
<dbReference type="Proteomes" id="UP000050761">
    <property type="component" value="Unassembled WGS sequence"/>
</dbReference>
<dbReference type="PANTHER" id="PTHR47163:SF3">
    <property type="entry name" value="PROTEIN CBG18017"/>
    <property type="match status" value="1"/>
</dbReference>
<accession>A0A183F8C1</accession>
<dbReference type="InterPro" id="IPR024445">
    <property type="entry name" value="Tnp_ISXO2-like"/>
</dbReference>
<organism evidence="3 4">
    <name type="scientific">Heligmosomoides polygyrus</name>
    <name type="common">Parasitic roundworm</name>
    <dbReference type="NCBI Taxonomy" id="6339"/>
    <lineage>
        <taxon>Eukaryota</taxon>
        <taxon>Metazoa</taxon>
        <taxon>Ecdysozoa</taxon>
        <taxon>Nematoda</taxon>
        <taxon>Chromadorea</taxon>
        <taxon>Rhabditida</taxon>
        <taxon>Rhabditina</taxon>
        <taxon>Rhabditomorpha</taxon>
        <taxon>Strongyloidea</taxon>
        <taxon>Heligmosomidae</taxon>
        <taxon>Heligmosomoides</taxon>
    </lineage>
</organism>
<dbReference type="EMBL" id="UZAH01003580">
    <property type="protein sequence ID" value="VDO25063.1"/>
    <property type="molecule type" value="Genomic_DNA"/>
</dbReference>
<dbReference type="WBParaSite" id="HPBE_0000241301-mRNA-1">
    <property type="protein sequence ID" value="HPBE_0000241301-mRNA-1"/>
    <property type="gene ID" value="HPBE_0000241301"/>
</dbReference>
<evidence type="ECO:0000313" key="3">
    <source>
        <dbReference type="Proteomes" id="UP000050761"/>
    </source>
</evidence>
<proteinExistence type="predicted"/>
<name>A0A183F8C1_HELPZ</name>
<protein>
    <submittedName>
        <fullName evidence="4">DDE_Tnp_IS1595 domain-containing protein</fullName>
    </submittedName>
</protein>
<dbReference type="OrthoDB" id="6409943at2759"/>
<feature type="domain" description="ISXO2-like transposase" evidence="1">
    <location>
        <begin position="2"/>
        <end position="93"/>
    </location>
</feature>
<dbReference type="Pfam" id="PF12762">
    <property type="entry name" value="DDE_Tnp_IS1595"/>
    <property type="match status" value="1"/>
</dbReference>
<dbReference type="InterPro" id="IPR053164">
    <property type="entry name" value="IS1016-like_transposase"/>
</dbReference>